<gene>
    <name evidence="1" type="ORF">BDN72DRAFT_900211</name>
</gene>
<keyword evidence="1" id="KW-0560">Oxidoreductase</keyword>
<sequence length="1021" mass="114053">MDLGHFAQEIRSYYAVHRDELHREVNEIRSKDTHELVKRNAFSITDLPAYIDALRHANTAGLDDRQLLLEKVLVLMSRLEHSEISLKIQQLAITLLYKDLPHPATGYLALPSEPRVRALAEKPGNGQPIKYAFRSADGSNYNPSSPSMGRAGSPYARSVPSANCAPASALPDSGLVFDTLLRRQKFEPHPDGISSLFFAFADLVIHSIFDTRHSDWTINDASSYLDLSILYGSSEVQVDGIRRKDGSGKIWDDAFADPRLLFMPPATCALLYIAQRILDINERGNFHPLPPPDEKRIAQDDEIFHRARLVNCGYFMQIILGDYVGAILGLVRDGCEWRLDPLMQMRDNGHELVPRGEGNAVSVEFNMLYRWHATLSEEDAKWTEDHFRGIFKGKEPSKISIRDFAKGVGERMAELDKDPKQWTFGDLSRGPDGRFKDDDLAKILQDATERPAGAFGARGTPPVLRIIEILGIEQARTWGICSKAAQALYRDINNLELYVGLQAEQTKSPGPGAGLSPGYTVSRAILADAVCLTRGDRFLTTDFTPYNLTAWGYQDCQYDKKDGSYGGMLTKLLFRTLPNHYPAGSAYAHFPFMLPMRMKNHISGNPFIAKNVSKYGWTRPTAPKPTIKVDKYAAMKQVLSRPDDFMQSYNVTLSELVEKSTGKDTKITLAKGRSTIHDILLAQDDKWAEYFASEAAKLVKERSFPHTGQPTQYLDVVKDVLNIIPVHWASQITGLSLKTQLQTKGRYDEQEIYDLFGDVGRYIFLNHDVVDHWRLKESTINAFTKVTDAIEAHVAPNLFADKLSPLGQDFVKAVKNAGKGWSKEETAAYIFAEVIPTLPFFSQALAHIVNYFLDEDQKGAREEIVKLTTSQDASANATLMAYYREALRLDPPVSVLYRAAAKDVDLPDLKVSASERVIIDVAAANRDVTVFETSAPSFKRPAEQAGVIALLDAGGLLSSSLFQTIAPQVLKIVFSLPNLSRGPGQFQEHWQQIPIQRYINSRGKIVPWPDSLIIQYGPAAK</sequence>
<dbReference type="Proteomes" id="UP000308600">
    <property type="component" value="Unassembled WGS sequence"/>
</dbReference>
<keyword evidence="1" id="KW-0575">Peroxidase</keyword>
<name>A0ACD3AJ89_9AGAR</name>
<reference evidence="1 2" key="1">
    <citation type="journal article" date="2019" name="Nat. Ecol. Evol.">
        <title>Megaphylogeny resolves global patterns of mushroom evolution.</title>
        <authorList>
            <person name="Varga T."/>
            <person name="Krizsan K."/>
            <person name="Foldi C."/>
            <person name="Dima B."/>
            <person name="Sanchez-Garcia M."/>
            <person name="Sanchez-Ramirez S."/>
            <person name="Szollosi G.J."/>
            <person name="Szarkandi J.G."/>
            <person name="Papp V."/>
            <person name="Albert L."/>
            <person name="Andreopoulos W."/>
            <person name="Angelini C."/>
            <person name="Antonin V."/>
            <person name="Barry K.W."/>
            <person name="Bougher N.L."/>
            <person name="Buchanan P."/>
            <person name="Buyck B."/>
            <person name="Bense V."/>
            <person name="Catcheside P."/>
            <person name="Chovatia M."/>
            <person name="Cooper J."/>
            <person name="Damon W."/>
            <person name="Desjardin D."/>
            <person name="Finy P."/>
            <person name="Geml J."/>
            <person name="Haridas S."/>
            <person name="Hughes K."/>
            <person name="Justo A."/>
            <person name="Karasinski D."/>
            <person name="Kautmanova I."/>
            <person name="Kiss B."/>
            <person name="Kocsube S."/>
            <person name="Kotiranta H."/>
            <person name="LaButti K.M."/>
            <person name="Lechner B.E."/>
            <person name="Liimatainen K."/>
            <person name="Lipzen A."/>
            <person name="Lukacs Z."/>
            <person name="Mihaltcheva S."/>
            <person name="Morgado L.N."/>
            <person name="Niskanen T."/>
            <person name="Noordeloos M.E."/>
            <person name="Ohm R.A."/>
            <person name="Ortiz-Santana B."/>
            <person name="Ovrebo C."/>
            <person name="Racz N."/>
            <person name="Riley R."/>
            <person name="Savchenko A."/>
            <person name="Shiryaev A."/>
            <person name="Soop K."/>
            <person name="Spirin V."/>
            <person name="Szebenyi C."/>
            <person name="Tomsovsky M."/>
            <person name="Tulloss R.E."/>
            <person name="Uehling J."/>
            <person name="Grigoriev I.V."/>
            <person name="Vagvolgyi C."/>
            <person name="Papp T."/>
            <person name="Martin F.M."/>
            <person name="Miettinen O."/>
            <person name="Hibbett D.S."/>
            <person name="Nagy L.G."/>
        </authorList>
    </citation>
    <scope>NUCLEOTIDE SEQUENCE [LARGE SCALE GENOMIC DNA]</scope>
    <source>
        <strain evidence="1 2">NL-1719</strain>
    </source>
</reference>
<evidence type="ECO:0000313" key="2">
    <source>
        <dbReference type="Proteomes" id="UP000308600"/>
    </source>
</evidence>
<evidence type="ECO:0000313" key="1">
    <source>
        <dbReference type="EMBL" id="TFK65973.1"/>
    </source>
</evidence>
<protein>
    <submittedName>
        <fullName evidence="1">Heme peroxidase</fullName>
    </submittedName>
</protein>
<dbReference type="EMBL" id="ML208419">
    <property type="protein sequence ID" value="TFK65973.1"/>
    <property type="molecule type" value="Genomic_DNA"/>
</dbReference>
<proteinExistence type="predicted"/>
<accession>A0ACD3AJ89</accession>
<organism evidence="1 2">
    <name type="scientific">Pluteus cervinus</name>
    <dbReference type="NCBI Taxonomy" id="181527"/>
    <lineage>
        <taxon>Eukaryota</taxon>
        <taxon>Fungi</taxon>
        <taxon>Dikarya</taxon>
        <taxon>Basidiomycota</taxon>
        <taxon>Agaricomycotina</taxon>
        <taxon>Agaricomycetes</taxon>
        <taxon>Agaricomycetidae</taxon>
        <taxon>Agaricales</taxon>
        <taxon>Pluteineae</taxon>
        <taxon>Pluteaceae</taxon>
        <taxon>Pluteus</taxon>
    </lineage>
</organism>
<keyword evidence="2" id="KW-1185">Reference proteome</keyword>